<dbReference type="PANTHER" id="PTHR30332">
    <property type="entry name" value="PROBABLE GENERAL SECRETION PATHWAY PROTEIN D"/>
    <property type="match status" value="1"/>
</dbReference>
<sequence>METPRIKPDTAPLKAVTQHLDSALGRKNARDHAQAAAEAPPEAVLYDLLPPAPTPPLIDSEPRFELSVEDAPVRQVLRALVAGTQYGLVLHPDVEGSISLTLRKVTVAEGVETICRTLELDCTQTAQGFEVRPRELISRTYHIGFPNIRRSGASTTNVTIGSGFSTSSSSGDTGTTTSSDKTGSNLVTESGSDFWQELAFTLCNLMGLEAQSSRNEAFDSDRILACRPSNSLIQSVQDRKRRAAEQKQQAQTAALNAGGGAKGNAQAGQILGALTDTLQGLQSGNAQSKEPNNSSQSSKQELGSDQLFNERSLTFMPQSGKLVARGYRQDLTQLESFLDEIKSSLTRQVILEAKVVEVELSEGFQSGINWSTMSRFTSGGINAAQTGGGDYISVDNPSTQLYTGEYFTSNVTGIPSTYYTGYGGAFTLAAAFTDFGAFLEFLRSQGEVSVLSNPRIATLNNQKAVIKVGSDEYYITGVDIETDANGNDRYSYEVSPFFSGVSLDVSPQINDDDTVMLHIHPTVTEVTNKRTSLNSGYLDLASSASRESDTMVWARNGEIVVIGGLMQASEEKSDDGAPGLSEIPLLGNLFKHQSVKKSKSELVILVRPTIIDPKGLNWRRDIQQTRDRIQSFSAPPKRSP</sequence>
<feature type="compositionally biased region" description="Low complexity" evidence="1">
    <location>
        <begin position="246"/>
        <end position="256"/>
    </location>
</feature>
<evidence type="ECO:0000256" key="1">
    <source>
        <dbReference type="SAM" id="MobiDB-lite"/>
    </source>
</evidence>
<dbReference type="Gene3D" id="3.30.1370.130">
    <property type="match status" value="1"/>
</dbReference>
<dbReference type="Proteomes" id="UP000194003">
    <property type="component" value="Unassembled WGS sequence"/>
</dbReference>
<reference evidence="4 5" key="1">
    <citation type="journal article" date="2016" name="BMC Genomics">
        <title>Combined genomic and structural analyses of a cultured magnetotactic bacterium reveals its niche adaptation to a dynamic environment.</title>
        <authorList>
            <person name="Araujo A.C."/>
            <person name="Morillo V."/>
            <person name="Cypriano J."/>
            <person name="Teixeira L.C."/>
            <person name="Leao P."/>
            <person name="Lyra S."/>
            <person name="Almeida L.G."/>
            <person name="Bazylinski D.A."/>
            <person name="Vasconcellos A.T."/>
            <person name="Abreu F."/>
            <person name="Lins U."/>
        </authorList>
    </citation>
    <scope>NUCLEOTIDE SEQUENCE [LARGE SCALE GENOMIC DNA]</scope>
    <source>
        <strain evidence="4 5">IT-1</strain>
    </source>
</reference>
<dbReference type="EMBL" id="LVJN01000020">
    <property type="protein sequence ID" value="OSM01710.1"/>
    <property type="molecule type" value="Genomic_DNA"/>
</dbReference>
<comment type="caution">
    <text evidence="4">The sequence shown here is derived from an EMBL/GenBank/DDBJ whole genome shotgun (WGS) entry which is preliminary data.</text>
</comment>
<dbReference type="STRING" id="1434232.MAIT1_01732"/>
<gene>
    <name evidence="4" type="ORF">MAIT1_01732</name>
</gene>
<dbReference type="PANTHER" id="PTHR30332:SF17">
    <property type="entry name" value="TYPE IV PILIATION SYSTEM PROTEIN DR_0774-RELATED"/>
    <property type="match status" value="1"/>
</dbReference>
<evidence type="ECO:0000313" key="4">
    <source>
        <dbReference type="EMBL" id="OSM01710.1"/>
    </source>
</evidence>
<evidence type="ECO:0000313" key="5">
    <source>
        <dbReference type="Proteomes" id="UP000194003"/>
    </source>
</evidence>
<dbReference type="InterPro" id="IPR001775">
    <property type="entry name" value="GspD/PilQ"/>
</dbReference>
<feature type="region of interest" description="Disordered" evidence="1">
    <location>
        <begin position="282"/>
        <end position="302"/>
    </location>
</feature>
<dbReference type="GO" id="GO:0009297">
    <property type="term" value="P:pilus assembly"/>
    <property type="evidence" value="ECO:0007669"/>
    <property type="project" value="InterPro"/>
</dbReference>
<accession>A0A1Y2K0X8</accession>
<dbReference type="InterPro" id="IPR011514">
    <property type="entry name" value="Secretin_N_2"/>
</dbReference>
<feature type="domain" description="Secretin N-terminal" evidence="3">
    <location>
        <begin position="139"/>
        <end position="207"/>
    </location>
</feature>
<dbReference type="Pfam" id="PF07655">
    <property type="entry name" value="Secretin_N_2"/>
    <property type="match status" value="1"/>
</dbReference>
<name>A0A1Y2K0X8_9PROT</name>
<dbReference type="AlphaFoldDB" id="A0A1Y2K0X8"/>
<dbReference type="PRINTS" id="PR00811">
    <property type="entry name" value="BCTERIALGSPD"/>
</dbReference>
<feature type="domain" description="Type II/III secretion system secretin-like" evidence="2">
    <location>
        <begin position="442"/>
        <end position="612"/>
    </location>
</feature>
<keyword evidence="5" id="KW-1185">Reference proteome</keyword>
<proteinExistence type="predicted"/>
<evidence type="ECO:0000259" key="3">
    <source>
        <dbReference type="Pfam" id="PF07655"/>
    </source>
</evidence>
<protein>
    <submittedName>
        <fullName evidence="4">Putative MSHA-type pilus biogenesis protein MshL</fullName>
    </submittedName>
</protein>
<feature type="region of interest" description="Disordered" evidence="1">
    <location>
        <begin position="162"/>
        <end position="185"/>
    </location>
</feature>
<dbReference type="GO" id="GO:0015627">
    <property type="term" value="C:type II protein secretion system complex"/>
    <property type="evidence" value="ECO:0007669"/>
    <property type="project" value="TreeGrafter"/>
</dbReference>
<dbReference type="InterPro" id="IPR004846">
    <property type="entry name" value="T2SS/T3SS_dom"/>
</dbReference>
<dbReference type="GO" id="GO:0009306">
    <property type="term" value="P:protein secretion"/>
    <property type="evidence" value="ECO:0007669"/>
    <property type="project" value="InterPro"/>
</dbReference>
<dbReference type="GO" id="GO:0019867">
    <property type="term" value="C:outer membrane"/>
    <property type="evidence" value="ECO:0007669"/>
    <property type="project" value="InterPro"/>
</dbReference>
<organism evidence="4 5">
    <name type="scientific">Magnetofaba australis IT-1</name>
    <dbReference type="NCBI Taxonomy" id="1434232"/>
    <lineage>
        <taxon>Bacteria</taxon>
        <taxon>Pseudomonadati</taxon>
        <taxon>Pseudomonadota</taxon>
        <taxon>Magnetococcia</taxon>
        <taxon>Magnetococcales</taxon>
        <taxon>Magnetococcaceae</taxon>
        <taxon>Magnetofaba</taxon>
    </lineage>
</organism>
<dbReference type="Pfam" id="PF00263">
    <property type="entry name" value="Secretin"/>
    <property type="match status" value="1"/>
</dbReference>
<feature type="region of interest" description="Disordered" evidence="1">
    <location>
        <begin position="235"/>
        <end position="261"/>
    </location>
</feature>
<dbReference type="InterPro" id="IPR050810">
    <property type="entry name" value="Bact_Secretion_Sys_Channel"/>
</dbReference>
<evidence type="ECO:0000259" key="2">
    <source>
        <dbReference type="Pfam" id="PF00263"/>
    </source>
</evidence>
<feature type="compositionally biased region" description="Low complexity" evidence="1">
    <location>
        <begin position="162"/>
        <end position="184"/>
    </location>
</feature>